<evidence type="ECO:0000259" key="10">
    <source>
        <dbReference type="Pfam" id="PF08669"/>
    </source>
</evidence>
<evidence type="ECO:0000313" key="11">
    <source>
        <dbReference type="EMBL" id="GEJ58017.1"/>
    </source>
</evidence>
<dbReference type="InterPro" id="IPR006223">
    <property type="entry name" value="GcvT"/>
</dbReference>
<evidence type="ECO:0000256" key="3">
    <source>
        <dbReference type="ARBA" id="ARBA00022576"/>
    </source>
</evidence>
<feature type="domain" description="GCVT N-terminal" evidence="9">
    <location>
        <begin position="7"/>
        <end position="261"/>
    </location>
</feature>
<dbReference type="HAMAP" id="MF_00259">
    <property type="entry name" value="GcvT"/>
    <property type="match status" value="1"/>
</dbReference>
<evidence type="ECO:0000256" key="4">
    <source>
        <dbReference type="ARBA" id="ARBA00022679"/>
    </source>
</evidence>
<accession>A0A7I9VPX4</accession>
<dbReference type="NCBIfam" id="NF001567">
    <property type="entry name" value="PRK00389.1"/>
    <property type="match status" value="1"/>
</dbReference>
<comment type="similarity">
    <text evidence="1 7">Belongs to the GcvT family.</text>
</comment>
<dbReference type="NCBIfam" id="TIGR00528">
    <property type="entry name" value="gcvT"/>
    <property type="match status" value="1"/>
</dbReference>
<dbReference type="EMBL" id="BJTG01000006">
    <property type="protein sequence ID" value="GEJ58017.1"/>
    <property type="molecule type" value="Genomic_DNA"/>
</dbReference>
<dbReference type="FunFam" id="3.30.70.1400:FF:000001">
    <property type="entry name" value="Aminomethyltransferase"/>
    <property type="match status" value="1"/>
</dbReference>
<evidence type="ECO:0000259" key="9">
    <source>
        <dbReference type="Pfam" id="PF01571"/>
    </source>
</evidence>
<dbReference type="PIRSF" id="PIRSF006487">
    <property type="entry name" value="GcvT"/>
    <property type="match status" value="1"/>
</dbReference>
<evidence type="ECO:0000256" key="8">
    <source>
        <dbReference type="PIRSR" id="PIRSR006487-1"/>
    </source>
</evidence>
<evidence type="ECO:0000313" key="12">
    <source>
        <dbReference type="Proteomes" id="UP000503640"/>
    </source>
</evidence>
<reference evidence="12" key="1">
    <citation type="journal article" date="2020" name="Appl. Environ. Microbiol.">
        <title>Diazotrophic Anaeromyxobacter Isolates from Soils.</title>
        <authorList>
            <person name="Masuda Y."/>
            <person name="Yamanaka H."/>
            <person name="Xu Z.X."/>
            <person name="Shiratori Y."/>
            <person name="Aono T."/>
            <person name="Amachi S."/>
            <person name="Senoo K."/>
            <person name="Itoh H."/>
        </authorList>
    </citation>
    <scope>NUCLEOTIDE SEQUENCE [LARGE SCALE GENOMIC DNA]</scope>
    <source>
        <strain evidence="12">R267</strain>
    </source>
</reference>
<evidence type="ECO:0000256" key="1">
    <source>
        <dbReference type="ARBA" id="ARBA00008609"/>
    </source>
</evidence>
<organism evidence="11 12">
    <name type="scientific">Anaeromyxobacter diazotrophicus</name>
    <dbReference type="NCBI Taxonomy" id="2590199"/>
    <lineage>
        <taxon>Bacteria</taxon>
        <taxon>Pseudomonadati</taxon>
        <taxon>Myxococcota</taxon>
        <taxon>Myxococcia</taxon>
        <taxon>Myxococcales</taxon>
        <taxon>Cystobacterineae</taxon>
        <taxon>Anaeromyxobacteraceae</taxon>
        <taxon>Anaeromyxobacter</taxon>
    </lineage>
</organism>
<dbReference type="GO" id="GO:0019464">
    <property type="term" value="P:glycine decarboxylation via glycine cleavage system"/>
    <property type="evidence" value="ECO:0007669"/>
    <property type="project" value="UniProtKB-UniRule"/>
</dbReference>
<dbReference type="SUPFAM" id="SSF103025">
    <property type="entry name" value="Folate-binding domain"/>
    <property type="match status" value="1"/>
</dbReference>
<dbReference type="InterPro" id="IPR027266">
    <property type="entry name" value="TrmE/GcvT-like"/>
</dbReference>
<dbReference type="SUPFAM" id="SSF101790">
    <property type="entry name" value="Aminomethyltransferase beta-barrel domain"/>
    <property type="match status" value="1"/>
</dbReference>
<dbReference type="AlphaFoldDB" id="A0A7I9VPX4"/>
<dbReference type="Pfam" id="PF08669">
    <property type="entry name" value="GCV_T_C"/>
    <property type="match status" value="1"/>
</dbReference>
<dbReference type="Pfam" id="PF01571">
    <property type="entry name" value="GCV_T"/>
    <property type="match status" value="1"/>
</dbReference>
<evidence type="ECO:0000256" key="2">
    <source>
        <dbReference type="ARBA" id="ARBA00012616"/>
    </source>
</evidence>
<dbReference type="InterPro" id="IPR013977">
    <property type="entry name" value="GcvT_C"/>
</dbReference>
<dbReference type="PANTHER" id="PTHR43757:SF2">
    <property type="entry name" value="AMINOMETHYLTRANSFERASE, MITOCHONDRIAL"/>
    <property type="match status" value="1"/>
</dbReference>
<dbReference type="GO" id="GO:0005829">
    <property type="term" value="C:cytosol"/>
    <property type="evidence" value="ECO:0007669"/>
    <property type="project" value="TreeGrafter"/>
</dbReference>
<evidence type="ECO:0000256" key="7">
    <source>
        <dbReference type="HAMAP-Rule" id="MF_00259"/>
    </source>
</evidence>
<dbReference type="PANTHER" id="PTHR43757">
    <property type="entry name" value="AMINOMETHYLTRANSFERASE"/>
    <property type="match status" value="1"/>
</dbReference>
<dbReference type="InterPro" id="IPR006222">
    <property type="entry name" value="GCVT_N"/>
</dbReference>
<evidence type="ECO:0000256" key="6">
    <source>
        <dbReference type="ARBA" id="ARBA00047665"/>
    </source>
</evidence>
<dbReference type="EC" id="2.1.2.10" evidence="2 7"/>
<feature type="binding site" evidence="8">
    <location>
        <position position="194"/>
    </location>
    <ligand>
        <name>substrate</name>
    </ligand>
</feature>
<keyword evidence="11" id="KW-0489">Methyltransferase</keyword>
<dbReference type="Gene3D" id="2.40.30.110">
    <property type="entry name" value="Aminomethyltransferase beta-barrel domains"/>
    <property type="match status" value="1"/>
</dbReference>
<dbReference type="GO" id="GO:0032259">
    <property type="term" value="P:methylation"/>
    <property type="evidence" value="ECO:0007669"/>
    <property type="project" value="UniProtKB-KW"/>
</dbReference>
<protein>
    <recommendedName>
        <fullName evidence="2 7">Aminomethyltransferase</fullName>
        <ecNumber evidence="2 7">2.1.2.10</ecNumber>
    </recommendedName>
    <alternativeName>
        <fullName evidence="5 7">Glycine cleavage system T protein</fullName>
    </alternativeName>
</protein>
<dbReference type="InterPro" id="IPR029043">
    <property type="entry name" value="GcvT/YgfZ_C"/>
</dbReference>
<keyword evidence="12" id="KW-1185">Reference proteome</keyword>
<feature type="domain" description="Aminomethyltransferase C-terminal" evidence="10">
    <location>
        <begin position="280"/>
        <end position="357"/>
    </location>
</feature>
<dbReference type="GO" id="GO:0008168">
    <property type="term" value="F:methyltransferase activity"/>
    <property type="evidence" value="ECO:0007669"/>
    <property type="project" value="UniProtKB-KW"/>
</dbReference>
<comment type="caution">
    <text evidence="11">The sequence shown here is derived from an EMBL/GenBank/DDBJ whole genome shotgun (WGS) entry which is preliminary data.</text>
</comment>
<dbReference type="GO" id="GO:0004047">
    <property type="term" value="F:aminomethyltransferase activity"/>
    <property type="evidence" value="ECO:0007669"/>
    <property type="project" value="UniProtKB-UniRule"/>
</dbReference>
<sequence length="364" mass="39139">MAQRTPLHAVHVRAAARMVEFAGWDMPVQYAGILAEHEAVRERAGIFDVSHMGEVIFRGPKALASLQRLFTNDLSRCQDGQAQYGALCRESGGIVDDVVVYRRSAEDLLVCVNAANRQKDFDWLHGHAFGAEVTNESDAWGQLAVQGPLAPEVVQKLTSVRLSSVGTYRFTEGEVAGVRCMVARTGYTGEDGFELFCPADAAPRLWAALMEAGQPEGLAPCGLGARDSLRLEMAYRLYGQDMDDGTTPLEAGLGWVVKLDKGDFVGREALVKQKEAGLSRKLVGFVLTEPGIPRHGYPVLQEGKPVGTVTSGTKSPSLGTAIGLAYVPPALAAEGSTFAVEIRGRPAAAKVVKTPFYAKKPRPQ</sequence>
<dbReference type="Proteomes" id="UP000503640">
    <property type="component" value="Unassembled WGS sequence"/>
</dbReference>
<comment type="catalytic activity">
    <reaction evidence="6 7">
        <text>N(6)-[(R)-S(8)-aminomethyldihydrolipoyl]-L-lysyl-[protein] + (6S)-5,6,7,8-tetrahydrofolate = N(6)-[(R)-dihydrolipoyl]-L-lysyl-[protein] + (6R)-5,10-methylene-5,6,7,8-tetrahydrofolate + NH4(+)</text>
        <dbReference type="Rhea" id="RHEA:16945"/>
        <dbReference type="Rhea" id="RHEA-COMP:10475"/>
        <dbReference type="Rhea" id="RHEA-COMP:10492"/>
        <dbReference type="ChEBI" id="CHEBI:15636"/>
        <dbReference type="ChEBI" id="CHEBI:28938"/>
        <dbReference type="ChEBI" id="CHEBI:57453"/>
        <dbReference type="ChEBI" id="CHEBI:83100"/>
        <dbReference type="ChEBI" id="CHEBI:83143"/>
        <dbReference type="EC" id="2.1.2.10"/>
    </reaction>
</comment>
<dbReference type="Gene3D" id="3.30.1360.120">
    <property type="entry name" value="Probable tRNA modification gtpase trme, domain 1"/>
    <property type="match status" value="1"/>
</dbReference>
<comment type="function">
    <text evidence="7">The glycine cleavage system catalyzes the degradation of glycine.</text>
</comment>
<dbReference type="FunFam" id="2.40.30.110:FF:000003">
    <property type="entry name" value="Aminomethyltransferase"/>
    <property type="match status" value="1"/>
</dbReference>
<proteinExistence type="inferred from homology"/>
<gene>
    <name evidence="7" type="primary">gcvT</name>
    <name evidence="11" type="ORF">AMYX_27580</name>
</gene>
<name>A0A7I9VPX4_9BACT</name>
<keyword evidence="4 7" id="KW-0808">Transferase</keyword>
<dbReference type="Gene3D" id="4.10.1250.10">
    <property type="entry name" value="Aminomethyltransferase fragment"/>
    <property type="match status" value="1"/>
</dbReference>
<dbReference type="InterPro" id="IPR022903">
    <property type="entry name" value="GcvT_bac"/>
</dbReference>
<evidence type="ECO:0000256" key="5">
    <source>
        <dbReference type="ARBA" id="ARBA00031395"/>
    </source>
</evidence>
<dbReference type="Gene3D" id="3.30.70.1400">
    <property type="entry name" value="Aminomethyltransferase beta-barrel domains"/>
    <property type="match status" value="1"/>
</dbReference>
<dbReference type="GO" id="GO:0005960">
    <property type="term" value="C:glycine cleavage complex"/>
    <property type="evidence" value="ECO:0007669"/>
    <property type="project" value="InterPro"/>
</dbReference>
<dbReference type="GO" id="GO:0008483">
    <property type="term" value="F:transaminase activity"/>
    <property type="evidence" value="ECO:0007669"/>
    <property type="project" value="UniProtKB-KW"/>
</dbReference>
<dbReference type="RefSeq" id="WP_176066155.1">
    <property type="nucleotide sequence ID" value="NZ_BJTG01000006.1"/>
</dbReference>
<dbReference type="InterPro" id="IPR028896">
    <property type="entry name" value="GcvT/YgfZ/DmdA"/>
</dbReference>
<dbReference type="FunFam" id="4.10.1250.10:FF:000001">
    <property type="entry name" value="Aminomethyltransferase"/>
    <property type="match status" value="1"/>
</dbReference>
<keyword evidence="3 7" id="KW-0032">Aminotransferase</keyword>
<comment type="subunit">
    <text evidence="7">The glycine cleavage system is composed of four proteins: P, T, L and H.</text>
</comment>